<gene>
    <name evidence="1" type="ORF">SAMN04487928_15215</name>
</gene>
<organism evidence="1 2">
    <name type="scientific">Butyrivibrio proteoclasticus</name>
    <dbReference type="NCBI Taxonomy" id="43305"/>
    <lineage>
        <taxon>Bacteria</taxon>
        <taxon>Bacillati</taxon>
        <taxon>Bacillota</taxon>
        <taxon>Clostridia</taxon>
        <taxon>Lachnospirales</taxon>
        <taxon>Lachnospiraceae</taxon>
        <taxon>Butyrivibrio</taxon>
    </lineage>
</organism>
<reference evidence="2" key="1">
    <citation type="submission" date="2016-10" db="EMBL/GenBank/DDBJ databases">
        <authorList>
            <person name="Varghese N."/>
            <person name="Submissions S."/>
        </authorList>
    </citation>
    <scope>NUCLEOTIDE SEQUENCE [LARGE SCALE GENOMIC DNA]</scope>
    <source>
        <strain evidence="2">P18</strain>
    </source>
</reference>
<evidence type="ECO:0000313" key="1">
    <source>
        <dbReference type="EMBL" id="SFQ46345.1"/>
    </source>
</evidence>
<evidence type="ECO:0008006" key="3">
    <source>
        <dbReference type="Google" id="ProtNLM"/>
    </source>
</evidence>
<protein>
    <recommendedName>
        <fullName evidence="3">Acetyltransferase GNAT family</fullName>
    </recommendedName>
</protein>
<sequence>MKLRKLEIDNDFESMKNWVTDERTHAMRCYEKAGFVVRKLTPDAFAYKDETWGRCNMEEMKLTI</sequence>
<dbReference type="EMBL" id="FOXO01000052">
    <property type="protein sequence ID" value="SFQ46345.1"/>
    <property type="molecule type" value="Genomic_DNA"/>
</dbReference>
<keyword evidence="2" id="KW-1185">Reference proteome</keyword>
<name>A0A1I5YQL3_9FIRM</name>
<accession>A0A1I5YQL3</accession>
<dbReference type="OrthoDB" id="9795206at2"/>
<dbReference type="Proteomes" id="UP000182624">
    <property type="component" value="Unassembled WGS sequence"/>
</dbReference>
<evidence type="ECO:0000313" key="2">
    <source>
        <dbReference type="Proteomes" id="UP000182624"/>
    </source>
</evidence>
<dbReference type="AlphaFoldDB" id="A0A1I5YQL3"/>
<dbReference type="RefSeq" id="WP_074892064.1">
    <property type="nucleotide sequence ID" value="NZ_FOXO01000052.1"/>
</dbReference>
<dbReference type="Gene3D" id="3.40.630.30">
    <property type="match status" value="1"/>
</dbReference>
<proteinExistence type="predicted"/>